<gene>
    <name evidence="13" type="ORF">THOM_0904</name>
</gene>
<evidence type="ECO:0000256" key="9">
    <source>
        <dbReference type="RuleBase" id="RU810713"/>
    </source>
</evidence>
<dbReference type="InterPro" id="IPR027417">
    <property type="entry name" value="P-loop_NTPase"/>
</dbReference>
<dbReference type="InterPro" id="IPR017456">
    <property type="entry name" value="CTP_synthase_N"/>
</dbReference>
<evidence type="ECO:0000256" key="1">
    <source>
        <dbReference type="ARBA" id="ARBA00005171"/>
    </source>
</evidence>
<dbReference type="Pfam" id="PF06418">
    <property type="entry name" value="CTP_synth_N"/>
    <property type="match status" value="2"/>
</dbReference>
<keyword evidence="4 9" id="KW-0547">Nucleotide-binding</keyword>
<evidence type="ECO:0000256" key="7">
    <source>
        <dbReference type="ARBA" id="ARBA00022975"/>
    </source>
</evidence>
<evidence type="ECO:0000256" key="4">
    <source>
        <dbReference type="ARBA" id="ARBA00022741"/>
    </source>
</evidence>
<dbReference type="InterPro" id="IPR004468">
    <property type="entry name" value="CTP_synthase"/>
</dbReference>
<dbReference type="Gene3D" id="3.40.50.880">
    <property type="match status" value="2"/>
</dbReference>
<evidence type="ECO:0000259" key="11">
    <source>
        <dbReference type="Pfam" id="PF00117"/>
    </source>
</evidence>
<dbReference type="InterPro" id="IPR017926">
    <property type="entry name" value="GATASE"/>
</dbReference>
<feature type="domain" description="Glutamine amidotransferase" evidence="11">
    <location>
        <begin position="441"/>
        <end position="553"/>
    </location>
</feature>
<dbReference type="CDD" id="cd01746">
    <property type="entry name" value="GATase1_CTP_Synthase"/>
    <property type="match status" value="1"/>
</dbReference>
<proteinExistence type="inferred from homology"/>
<dbReference type="GO" id="GO:0019856">
    <property type="term" value="P:pyrimidine nucleobase biosynthetic process"/>
    <property type="evidence" value="ECO:0007669"/>
    <property type="project" value="TreeGrafter"/>
</dbReference>
<dbReference type="PROSITE" id="PS51273">
    <property type="entry name" value="GATASE_TYPE_1"/>
    <property type="match status" value="1"/>
</dbReference>
<dbReference type="Gene3D" id="3.40.50.300">
    <property type="entry name" value="P-loop containing nucleotide triphosphate hydrolases"/>
    <property type="match status" value="2"/>
</dbReference>
<comment type="function">
    <text evidence="9">Catalyzes the ATP-dependent amination of UTP to CTP with either L-glutamine or ammonia as the source of nitrogen.</text>
</comment>
<dbReference type="InterPro" id="IPR029062">
    <property type="entry name" value="Class_I_gatase-like"/>
</dbReference>
<protein>
    <recommendedName>
        <fullName evidence="9">CTP synthase</fullName>
        <ecNumber evidence="9">6.3.4.2</ecNumber>
    </recommendedName>
    <alternativeName>
        <fullName evidence="9">UTP--ammonia ligase</fullName>
    </alternativeName>
</protein>
<evidence type="ECO:0000256" key="10">
    <source>
        <dbReference type="SAM" id="MobiDB-lite"/>
    </source>
</evidence>
<feature type="compositionally biased region" description="Low complexity" evidence="10">
    <location>
        <begin position="708"/>
        <end position="719"/>
    </location>
</feature>
<dbReference type="GO" id="GO:0044210">
    <property type="term" value="P:'de novo' CTP biosynthetic process"/>
    <property type="evidence" value="ECO:0007669"/>
    <property type="project" value="UniProtKB-UniRule"/>
</dbReference>
<dbReference type="SUPFAM" id="SSF52317">
    <property type="entry name" value="Class I glutamine amidotransferase-like"/>
    <property type="match status" value="2"/>
</dbReference>
<evidence type="ECO:0000256" key="5">
    <source>
        <dbReference type="ARBA" id="ARBA00022840"/>
    </source>
</evidence>
<keyword evidence="13" id="KW-0456">Lyase</keyword>
<dbReference type="EC" id="6.3.4.2" evidence="9"/>
<keyword evidence="5 9" id="KW-0067">ATP-binding</keyword>
<dbReference type="OMA" id="HAAMYCH"/>
<evidence type="ECO:0000256" key="2">
    <source>
        <dbReference type="ARBA" id="ARBA00007533"/>
    </source>
</evidence>
<accession>L7JXC7</accession>
<dbReference type="InterPro" id="IPR033828">
    <property type="entry name" value="GATase1_CTP_Synthase"/>
</dbReference>
<feature type="domain" description="Glutamine amidotransferase" evidence="11">
    <location>
        <begin position="730"/>
        <end position="819"/>
    </location>
</feature>
<evidence type="ECO:0000256" key="6">
    <source>
        <dbReference type="ARBA" id="ARBA00022962"/>
    </source>
</evidence>
<dbReference type="SUPFAM" id="SSF52540">
    <property type="entry name" value="P-loop containing nucleoside triphosphate hydrolases"/>
    <property type="match status" value="2"/>
</dbReference>
<dbReference type="STRING" id="72359.L7JXC7"/>
<feature type="domain" description="CTP synthase N-terminal" evidence="12">
    <location>
        <begin position="261"/>
        <end position="405"/>
    </location>
</feature>
<reference evidence="13 14" key="1">
    <citation type="journal article" date="2012" name="PLoS Pathog.">
        <title>The genome of the obligate intracellular parasite Trachipleistophora hominis: new insights into microsporidian genome dynamics and reductive evolution.</title>
        <authorList>
            <person name="Heinz E."/>
            <person name="Williams T.A."/>
            <person name="Nakjang S."/>
            <person name="Noel C.J."/>
            <person name="Swan D.C."/>
            <person name="Goldberg A.V."/>
            <person name="Harris S.R."/>
            <person name="Weinmaier T."/>
            <person name="Markert S."/>
            <person name="Becher D."/>
            <person name="Bernhardt J."/>
            <person name="Dagan T."/>
            <person name="Hacker C."/>
            <person name="Lucocq J.M."/>
            <person name="Schweder T."/>
            <person name="Rattei T."/>
            <person name="Hall N."/>
            <person name="Hirt R.P."/>
            <person name="Embley T.M."/>
        </authorList>
    </citation>
    <scope>NUCLEOTIDE SEQUENCE [LARGE SCALE GENOMIC DNA]</scope>
</reference>
<feature type="region of interest" description="Disordered" evidence="10">
    <location>
        <begin position="696"/>
        <end position="728"/>
    </location>
</feature>
<keyword evidence="6 9" id="KW-0315">Glutamine amidotransferase</keyword>
<dbReference type="GO" id="GO:0003883">
    <property type="term" value="F:CTP synthase activity"/>
    <property type="evidence" value="ECO:0007669"/>
    <property type="project" value="UniProtKB-UniRule"/>
</dbReference>
<feature type="domain" description="CTP synthase N-terminal" evidence="12">
    <location>
        <begin position="17"/>
        <end position="146"/>
    </location>
</feature>
<keyword evidence="3 9" id="KW-0436">Ligase</keyword>
<comment type="catalytic activity">
    <reaction evidence="8 9">
        <text>UTP + L-glutamine + ATP + H2O = CTP + L-glutamate + ADP + phosphate + 2 H(+)</text>
        <dbReference type="Rhea" id="RHEA:26426"/>
        <dbReference type="ChEBI" id="CHEBI:15377"/>
        <dbReference type="ChEBI" id="CHEBI:15378"/>
        <dbReference type="ChEBI" id="CHEBI:29985"/>
        <dbReference type="ChEBI" id="CHEBI:30616"/>
        <dbReference type="ChEBI" id="CHEBI:37563"/>
        <dbReference type="ChEBI" id="CHEBI:43474"/>
        <dbReference type="ChEBI" id="CHEBI:46398"/>
        <dbReference type="ChEBI" id="CHEBI:58359"/>
        <dbReference type="ChEBI" id="CHEBI:456216"/>
        <dbReference type="EC" id="6.3.4.2"/>
    </reaction>
</comment>
<dbReference type="GO" id="GO:0016829">
    <property type="term" value="F:lyase activity"/>
    <property type="evidence" value="ECO:0007669"/>
    <property type="project" value="UniProtKB-KW"/>
</dbReference>
<organism evidence="13 14">
    <name type="scientific">Trachipleistophora hominis</name>
    <name type="common">Microsporidian parasite</name>
    <dbReference type="NCBI Taxonomy" id="72359"/>
    <lineage>
        <taxon>Eukaryota</taxon>
        <taxon>Fungi</taxon>
        <taxon>Fungi incertae sedis</taxon>
        <taxon>Microsporidia</taxon>
        <taxon>Pleistophoridae</taxon>
        <taxon>Trachipleistophora</taxon>
    </lineage>
</organism>
<dbReference type="GO" id="GO:0005524">
    <property type="term" value="F:ATP binding"/>
    <property type="evidence" value="ECO:0007669"/>
    <property type="project" value="UniProtKB-KW"/>
</dbReference>
<dbReference type="Proteomes" id="UP000011185">
    <property type="component" value="Unassembled WGS sequence"/>
</dbReference>
<comment type="pathway">
    <text evidence="1 9">Pyrimidine metabolism; CTP biosynthesis via de novo pathway; CTP from UDP: step 2/2.</text>
</comment>
<keyword evidence="7 9" id="KW-0665">Pyrimidine biosynthesis</keyword>
<evidence type="ECO:0000313" key="14">
    <source>
        <dbReference type="Proteomes" id="UP000011185"/>
    </source>
</evidence>
<dbReference type="GO" id="GO:0042802">
    <property type="term" value="F:identical protein binding"/>
    <property type="evidence" value="ECO:0007669"/>
    <property type="project" value="TreeGrafter"/>
</dbReference>
<dbReference type="FunCoup" id="L7JXC7">
    <property type="interactions" value="90"/>
</dbReference>
<dbReference type="InParanoid" id="L7JXC7"/>
<evidence type="ECO:0000259" key="12">
    <source>
        <dbReference type="Pfam" id="PF06418"/>
    </source>
</evidence>
<keyword evidence="14" id="KW-1185">Reference proteome</keyword>
<evidence type="ECO:0000256" key="3">
    <source>
        <dbReference type="ARBA" id="ARBA00022598"/>
    </source>
</evidence>
<dbReference type="HOGENOM" id="CLU_011675_4_1_1"/>
<dbReference type="PANTHER" id="PTHR11550:SF0">
    <property type="entry name" value="CTP SYNTHASE-RELATED"/>
    <property type="match status" value="1"/>
</dbReference>
<dbReference type="VEuPathDB" id="MicrosporidiaDB:THOM_0904"/>
<feature type="non-terminal residue" evidence="13">
    <location>
        <position position="1"/>
    </location>
</feature>
<dbReference type="Pfam" id="PF00117">
    <property type="entry name" value="GATase"/>
    <property type="match status" value="2"/>
</dbReference>
<comment type="similarity">
    <text evidence="2 9">Belongs to the CTP synthase family.</text>
</comment>
<name>L7JXC7_TRAHO</name>
<sequence length="827" mass="91588">VFVHVCYKKNKNGAPMKYVIVAGGTLSGIGKGITLSSIGLILRTAGMKVIPVKIDPYLNKSCGTISPLDHGEVFVLEDGCEADMDLGFYERIMDVLCCEMSCITGGKVYRRMIARENAGMYFGETMEVVPHVNAVVEDMIHDRVRMEYACYEGLDCVVAGGILGVNREMEEEGRAKKIKVNNGTDRRMITGRCGNVDSCGNRKVNNAVCRGTYDNNGVQTDSDVEMDAAADEMLVDDDQFVSHKQINEKNLNKRLSSSIINAMHKTKAYKTINTDDVVVLVEVGGVIDDKENDIFSSTLSHIKQKCAKEDFLVVSVDYMPSFSNSEQKTKLIQRSVQKFISRDLKPDIVVCRGPNAFFKGTKGKIVAKTGVRNVFSSKDTSMVYEIPFDLQAQGMREALLSSLNIGDRHVFKIENKLSWVFNDKKYPITVAMVIKYNGNDDSYVSVIDALKVCALMMNIDLSIKTVDSETIEKETDALPDGDVNAVLGRIFSGCDCILVPGGFGMRGTEGKISAINYARTNRIPFLGICLGFQLSVIEFCRNVLGLKDATSEEFDSTSMTKVVMVMEDHKIEKIVSGRMRLGSKHTYLVDSMVKDAYSADYRRAYLYCEGQEHCSHNGEQCSDEYNTGSASLSASECIAVRNAADDCREPAGESVPYKHGGCVSGETGAQEGPVDSQEQPVECSQPVSTCIELSHKHGSSDGRYDSNAAASDTASSTTSRFNRSTAVQPNNKCNDYNCNNADDSSHYIVERHRHRYEVNPLYVEMIERKGLKFVGKSQDGLKMDVFELNDHPFFVGVQYHPEMTLNLDDGHPLFRYFLKSALQNKNN</sequence>
<evidence type="ECO:0000313" key="13">
    <source>
        <dbReference type="EMBL" id="ELQ76123.1"/>
    </source>
</evidence>
<dbReference type="UniPathway" id="UPA00159">
    <property type="reaction ID" value="UER00277"/>
</dbReference>
<dbReference type="AlphaFoldDB" id="L7JXC7"/>
<dbReference type="PANTHER" id="PTHR11550">
    <property type="entry name" value="CTP SYNTHASE"/>
    <property type="match status" value="1"/>
</dbReference>
<dbReference type="OrthoDB" id="1739076at2759"/>
<dbReference type="EMBL" id="JH993872">
    <property type="protein sequence ID" value="ELQ76123.1"/>
    <property type="molecule type" value="Genomic_DNA"/>
</dbReference>
<evidence type="ECO:0000256" key="8">
    <source>
        <dbReference type="ARBA" id="ARBA00047781"/>
    </source>
</evidence>